<reference evidence="2 3" key="1">
    <citation type="submission" date="2023-03" db="EMBL/GenBank/DDBJ databases">
        <title>Description of Hydrogenimonas sp. ISO32.</title>
        <authorList>
            <person name="Mino S."/>
            <person name="Fukazawa S."/>
            <person name="Sawabe T."/>
        </authorList>
    </citation>
    <scope>NUCLEOTIDE SEQUENCE [LARGE SCALE GENOMIC DNA]</scope>
    <source>
        <strain evidence="2 3">ISO32</strain>
    </source>
</reference>
<sequence length="147" mass="17122">MGWRKKTLISLVALGLAIQFVPYGKDHTNPAVLSEPRWDSLKTRELFMLSCGDCHSHETKWPWYSNIAPISWIVMHDVEEGREHFNASMWGHQKKNEGDEAAKEVRKGEMPLWPYLLMHPEARLNDNEKKILIEGLVRTFGEKQEHD</sequence>
<dbReference type="Pfam" id="PF14376">
    <property type="entry name" value="Haem_bd"/>
    <property type="match status" value="1"/>
</dbReference>
<evidence type="ECO:0000259" key="1">
    <source>
        <dbReference type="SMART" id="SM01235"/>
    </source>
</evidence>
<dbReference type="RefSeq" id="WP_286337134.1">
    <property type="nucleotide sequence ID" value="NZ_AP027370.1"/>
</dbReference>
<accession>A0ABN6WRX9</accession>
<evidence type="ECO:0000313" key="2">
    <source>
        <dbReference type="EMBL" id="BDY11920.1"/>
    </source>
</evidence>
<dbReference type="InterPro" id="IPR025992">
    <property type="entry name" value="Haem-bd"/>
</dbReference>
<protein>
    <submittedName>
        <fullName evidence="2">Cytochrome c</fullName>
    </submittedName>
</protein>
<proteinExistence type="predicted"/>
<dbReference type="Proteomes" id="UP001321445">
    <property type="component" value="Chromosome"/>
</dbReference>
<name>A0ABN6WRX9_9BACT</name>
<dbReference type="SUPFAM" id="SSF46626">
    <property type="entry name" value="Cytochrome c"/>
    <property type="match status" value="1"/>
</dbReference>
<gene>
    <name evidence="2" type="ORF">HCR_02320</name>
</gene>
<feature type="domain" description="Haem-binding" evidence="1">
    <location>
        <begin position="12"/>
        <end position="140"/>
    </location>
</feature>
<dbReference type="EMBL" id="AP027370">
    <property type="protein sequence ID" value="BDY11920.1"/>
    <property type="molecule type" value="Genomic_DNA"/>
</dbReference>
<dbReference type="SMART" id="SM01235">
    <property type="entry name" value="Haem_bd"/>
    <property type="match status" value="1"/>
</dbReference>
<keyword evidence="3" id="KW-1185">Reference proteome</keyword>
<organism evidence="2 3">
    <name type="scientific">Hydrogenimonas cancrithermarum</name>
    <dbReference type="NCBI Taxonomy" id="2993563"/>
    <lineage>
        <taxon>Bacteria</taxon>
        <taxon>Pseudomonadati</taxon>
        <taxon>Campylobacterota</taxon>
        <taxon>Epsilonproteobacteria</taxon>
        <taxon>Campylobacterales</taxon>
        <taxon>Hydrogenimonadaceae</taxon>
        <taxon>Hydrogenimonas</taxon>
    </lineage>
</organism>
<dbReference type="InterPro" id="IPR036909">
    <property type="entry name" value="Cyt_c-like_dom_sf"/>
</dbReference>
<evidence type="ECO:0000313" key="3">
    <source>
        <dbReference type="Proteomes" id="UP001321445"/>
    </source>
</evidence>